<organism evidence="1 2">
    <name type="scientific">Penicillium digitatum</name>
    <name type="common">Green mold</name>
    <dbReference type="NCBI Taxonomy" id="36651"/>
    <lineage>
        <taxon>Eukaryota</taxon>
        <taxon>Fungi</taxon>
        <taxon>Dikarya</taxon>
        <taxon>Ascomycota</taxon>
        <taxon>Pezizomycotina</taxon>
        <taxon>Eurotiomycetes</taxon>
        <taxon>Eurotiomycetidae</taxon>
        <taxon>Eurotiales</taxon>
        <taxon>Aspergillaceae</taxon>
        <taxon>Penicillium</taxon>
    </lineage>
</organism>
<dbReference type="RefSeq" id="XP_065956325.1">
    <property type="nucleotide sequence ID" value="XM_066100925.1"/>
</dbReference>
<name>A0A7T6XJ92_PENDI</name>
<gene>
    <name evidence="1" type="ORF">Pdw03_5037</name>
</gene>
<sequence length="93" mass="10478">MQPCFPLISDQCAQDDDFSSGLQHIVCRSIVDLCALRRILPTLLGRQSLCNEAVHMARGRLVVIELTRLRFASTVPRMWVIGMGSLFARQNHP</sequence>
<reference evidence="1 2" key="1">
    <citation type="submission" date="2020-08" db="EMBL/GenBank/DDBJ databases">
        <title>The completed genome sequence of the pathogenic ascomycete fungus Penicillium digitatum.</title>
        <authorList>
            <person name="Wang M."/>
        </authorList>
    </citation>
    <scope>NUCLEOTIDE SEQUENCE [LARGE SCALE GENOMIC DNA]</scope>
    <source>
        <strain evidence="1 2">PdW03</strain>
    </source>
</reference>
<dbReference type="Proteomes" id="UP000595662">
    <property type="component" value="Chromosome 1"/>
</dbReference>
<protein>
    <submittedName>
        <fullName evidence="1">Uncharacterized protein</fullName>
    </submittedName>
</protein>
<evidence type="ECO:0000313" key="2">
    <source>
        <dbReference type="Proteomes" id="UP000595662"/>
    </source>
</evidence>
<proteinExistence type="predicted"/>
<accession>A0A7T6XJ92</accession>
<evidence type="ECO:0000313" key="1">
    <source>
        <dbReference type="EMBL" id="QQK42183.1"/>
    </source>
</evidence>
<dbReference type="AlphaFoldDB" id="A0A7T6XJ92"/>
<dbReference type="GeneID" id="90952687"/>
<dbReference type="EMBL" id="CP060774">
    <property type="protein sequence ID" value="QQK42183.1"/>
    <property type="molecule type" value="Genomic_DNA"/>
</dbReference>